<dbReference type="InterPro" id="IPR008978">
    <property type="entry name" value="HSP20-like_chaperone"/>
</dbReference>
<evidence type="ECO:0000259" key="3">
    <source>
        <dbReference type="PROSITE" id="PS01031"/>
    </source>
</evidence>
<reference evidence="4 5" key="1">
    <citation type="submission" date="2016-06" db="EMBL/GenBank/DDBJ databases">
        <title>Adaptive Radiation by Waves of Gene Transfer Leads to Fine-Scale Resource Partitioning in Marine Microbes.</title>
        <authorList>
            <person name="Hehemann J.-H."/>
            <person name="Arevalo P."/>
            <person name="Datta M.S."/>
            <person name="Yu X."/>
            <person name="Corzett C."/>
            <person name="Henschel A."/>
            <person name="Preheim S.P."/>
            <person name="Timberlake S."/>
            <person name="Alm E.J."/>
            <person name="Polz M.F."/>
        </authorList>
    </citation>
    <scope>NUCLEOTIDE SEQUENCE [LARGE SCALE GENOMIC DNA]</scope>
    <source>
        <strain evidence="4 5">FF50</strain>
    </source>
</reference>
<dbReference type="CDD" id="cd06471">
    <property type="entry name" value="ACD_LpsHSP_like"/>
    <property type="match status" value="1"/>
</dbReference>
<dbReference type="SUPFAM" id="SSF49764">
    <property type="entry name" value="HSP20-like chaperones"/>
    <property type="match status" value="1"/>
</dbReference>
<evidence type="ECO:0000313" key="4">
    <source>
        <dbReference type="EMBL" id="ANO35054.1"/>
    </source>
</evidence>
<gene>
    <name evidence="4" type="ORF">A6E01_17930</name>
</gene>
<dbReference type="Pfam" id="PF00011">
    <property type="entry name" value="HSP20"/>
    <property type="match status" value="1"/>
</dbReference>
<dbReference type="InterPro" id="IPR031107">
    <property type="entry name" value="Small_HSP"/>
</dbReference>
<sequence>MSLLPRDAWSDFGRLFDNAVPTFHPRWNHWQFSPNVDVMEKETAFEIIADLPGVDKDNISVSCEKGMLTISAVTIESRKDTQQEKYIHKERYQGKMVRSFTLSNNVNTSDIYAEFTDGVLVVVVPKIEPSAPTPREIEIS</sequence>
<dbReference type="PROSITE" id="PS01031">
    <property type="entry name" value="SHSP"/>
    <property type="match status" value="1"/>
</dbReference>
<dbReference type="InterPro" id="IPR002068">
    <property type="entry name" value="A-crystallin/Hsp20_dom"/>
</dbReference>
<comment type="similarity">
    <text evidence="1 2">Belongs to the small heat shock protein (HSP20) family.</text>
</comment>
<evidence type="ECO:0000256" key="1">
    <source>
        <dbReference type="PROSITE-ProRule" id="PRU00285"/>
    </source>
</evidence>
<dbReference type="PANTHER" id="PTHR11527">
    <property type="entry name" value="HEAT-SHOCK PROTEIN 20 FAMILY MEMBER"/>
    <property type="match status" value="1"/>
</dbReference>
<dbReference type="KEGG" id="vbr:A6E01_17930"/>
<protein>
    <submittedName>
        <fullName evidence="4">Heat-shock protein Hsp20</fullName>
    </submittedName>
</protein>
<organism evidence="4 5">
    <name type="scientific">Vibrio breoganii</name>
    <dbReference type="NCBI Taxonomy" id="553239"/>
    <lineage>
        <taxon>Bacteria</taxon>
        <taxon>Pseudomonadati</taxon>
        <taxon>Pseudomonadota</taxon>
        <taxon>Gammaproteobacteria</taxon>
        <taxon>Vibrionales</taxon>
        <taxon>Vibrionaceae</taxon>
        <taxon>Vibrio</taxon>
    </lineage>
</organism>
<dbReference type="EMBL" id="CP016178">
    <property type="protein sequence ID" value="ANO35054.1"/>
    <property type="molecule type" value="Genomic_DNA"/>
</dbReference>
<accession>A0AAN0XYP5</accession>
<evidence type="ECO:0000313" key="5">
    <source>
        <dbReference type="Proteomes" id="UP000092018"/>
    </source>
</evidence>
<dbReference type="AlphaFoldDB" id="A0AAN0XYP5"/>
<feature type="domain" description="SHSP" evidence="3">
    <location>
        <begin position="27"/>
        <end position="140"/>
    </location>
</feature>
<name>A0AAN0XYP5_9VIBR</name>
<dbReference type="Proteomes" id="UP000092018">
    <property type="component" value="Chromosome 2"/>
</dbReference>
<evidence type="ECO:0000256" key="2">
    <source>
        <dbReference type="RuleBase" id="RU003616"/>
    </source>
</evidence>
<proteinExistence type="inferred from homology"/>
<dbReference type="RefSeq" id="WP_017031593.1">
    <property type="nucleotide sequence ID" value="NZ_CP016178.1"/>
</dbReference>
<dbReference type="Gene3D" id="2.60.40.790">
    <property type="match status" value="1"/>
</dbReference>